<keyword evidence="1" id="KW-0812">Transmembrane</keyword>
<keyword evidence="3" id="KW-1185">Reference proteome</keyword>
<organism evidence="2 3">
    <name type="scientific">Butyrivibrio hungatei</name>
    <dbReference type="NCBI Taxonomy" id="185008"/>
    <lineage>
        <taxon>Bacteria</taxon>
        <taxon>Bacillati</taxon>
        <taxon>Bacillota</taxon>
        <taxon>Clostridia</taxon>
        <taxon>Lachnospirales</taxon>
        <taxon>Lachnospiraceae</taxon>
        <taxon>Butyrivibrio</taxon>
    </lineage>
</organism>
<evidence type="ECO:0000256" key="1">
    <source>
        <dbReference type="SAM" id="Phobius"/>
    </source>
</evidence>
<proteinExistence type="predicted"/>
<feature type="transmembrane region" description="Helical" evidence="1">
    <location>
        <begin position="32"/>
        <end position="52"/>
    </location>
</feature>
<dbReference type="EMBL" id="CP017832">
    <property type="protein sequence ID" value="AOZ97816.1"/>
    <property type="molecule type" value="Genomic_DNA"/>
</dbReference>
<feature type="transmembrane region" description="Helical" evidence="1">
    <location>
        <begin position="72"/>
        <end position="90"/>
    </location>
</feature>
<evidence type="ECO:0000313" key="2">
    <source>
        <dbReference type="EMBL" id="AOZ97816.1"/>
    </source>
</evidence>
<reference evidence="3" key="1">
    <citation type="submission" date="2016-10" db="EMBL/GenBank/DDBJ databases">
        <title>The complete genome sequence of the rumen bacterium Butyrivibrio hungatei MB2003.</title>
        <authorList>
            <person name="Palevich N."/>
            <person name="Kelly W.J."/>
            <person name="Leahy S.C."/>
            <person name="Altermann E."/>
            <person name="Rakonjac J."/>
            <person name="Attwood G.T."/>
        </authorList>
    </citation>
    <scope>NUCLEOTIDE SEQUENCE [LARGE SCALE GENOMIC DNA]</scope>
    <source>
        <strain evidence="3">MB2003</strain>
        <plasmid evidence="3">Plasmid pnp144</plasmid>
    </source>
</reference>
<sequence length="207" mass="24161">MNIIFPKYTEKDAEYLVAQLQDEVKQLSENNFLCLLPKLIIGVITLIGPLYLSIKLIISKADIFSPLALETFSSLLIWNVVNTFLYKYIFRPYIDPKLQPFESSINELYETIQKLMDLYSSYRLSDRLSSLSGNWEYRVKYDSKHNSIEEIMFTSETDYFIESFTEGLTYDNGVLSFAKLDLAYEKSAEILKTTKEIRLNKQGIKEY</sequence>
<keyword evidence="2" id="KW-0614">Plasmid</keyword>
<dbReference type="AlphaFoldDB" id="A0A1D9P5C0"/>
<dbReference type="Proteomes" id="UP000179284">
    <property type="component" value="Plasmid pNP144"/>
</dbReference>
<keyword evidence="1" id="KW-0472">Membrane</keyword>
<gene>
    <name evidence="2" type="ORF">bhn_II017</name>
</gene>
<dbReference type="KEGG" id="bhu:bhn_II017"/>
<geneLocation type="plasmid" evidence="3">
    <name>pnp144</name>
</geneLocation>
<evidence type="ECO:0000313" key="3">
    <source>
        <dbReference type="Proteomes" id="UP000179284"/>
    </source>
</evidence>
<accession>A0A1D9P5C0</accession>
<protein>
    <submittedName>
        <fullName evidence="2">Uncharacterized protein</fullName>
    </submittedName>
</protein>
<keyword evidence="1" id="KW-1133">Transmembrane helix</keyword>
<name>A0A1D9P5C0_9FIRM</name>
<dbReference type="RefSeq" id="WP_071177575.1">
    <property type="nucleotide sequence ID" value="NZ_CP017832.1"/>
</dbReference>